<name>A0A2H3B018_9AGAR</name>
<keyword evidence="1" id="KW-0812">Transmembrane</keyword>
<keyword evidence="1" id="KW-0472">Membrane</keyword>
<dbReference type="AlphaFoldDB" id="A0A2H3B018"/>
<keyword evidence="1" id="KW-1133">Transmembrane helix</keyword>
<reference evidence="3" key="1">
    <citation type="journal article" date="2017" name="Nat. Ecol. Evol.">
        <title>Genome expansion and lineage-specific genetic innovations in the forest pathogenic fungi Armillaria.</title>
        <authorList>
            <person name="Sipos G."/>
            <person name="Prasanna A.N."/>
            <person name="Walter M.C."/>
            <person name="O'Connor E."/>
            <person name="Balint B."/>
            <person name="Krizsan K."/>
            <person name="Kiss B."/>
            <person name="Hess J."/>
            <person name="Varga T."/>
            <person name="Slot J."/>
            <person name="Riley R."/>
            <person name="Boka B."/>
            <person name="Rigling D."/>
            <person name="Barry K."/>
            <person name="Lee J."/>
            <person name="Mihaltcheva S."/>
            <person name="LaButti K."/>
            <person name="Lipzen A."/>
            <person name="Waldron R."/>
            <person name="Moloney N.M."/>
            <person name="Sperisen C."/>
            <person name="Kredics L."/>
            <person name="Vagvoelgyi C."/>
            <person name="Patrignani A."/>
            <person name="Fitzpatrick D."/>
            <person name="Nagy I."/>
            <person name="Doyle S."/>
            <person name="Anderson J.B."/>
            <person name="Grigoriev I.V."/>
            <person name="Gueldener U."/>
            <person name="Muensterkoetter M."/>
            <person name="Nagy L.G."/>
        </authorList>
    </citation>
    <scope>NUCLEOTIDE SEQUENCE [LARGE SCALE GENOMIC DNA]</scope>
    <source>
        <strain evidence="3">28-4</strain>
    </source>
</reference>
<protein>
    <submittedName>
        <fullName evidence="2">Uncharacterized protein</fullName>
    </submittedName>
</protein>
<evidence type="ECO:0000313" key="2">
    <source>
        <dbReference type="EMBL" id="PBK64225.1"/>
    </source>
</evidence>
<feature type="transmembrane region" description="Helical" evidence="1">
    <location>
        <begin position="111"/>
        <end position="136"/>
    </location>
</feature>
<sequence length="137" mass="15865">MSEPRKAIDPLVEAMDPARRKLYEQVLTQKANLKRELQLTLPSLFVNVLQSAEGKLASAEDCRQKESVLRALAAEIEVFKPGMRQLFGEDSDAYKHLLLEEKLVTHRLTDVMIFCLLSSKLFWLVILSPFLLWFLFW</sequence>
<keyword evidence="3" id="KW-1185">Reference proteome</keyword>
<evidence type="ECO:0000256" key="1">
    <source>
        <dbReference type="SAM" id="Phobius"/>
    </source>
</evidence>
<gene>
    <name evidence="2" type="ORF">ARMSODRAFT_962409</name>
</gene>
<organism evidence="2 3">
    <name type="scientific">Armillaria solidipes</name>
    <dbReference type="NCBI Taxonomy" id="1076256"/>
    <lineage>
        <taxon>Eukaryota</taxon>
        <taxon>Fungi</taxon>
        <taxon>Dikarya</taxon>
        <taxon>Basidiomycota</taxon>
        <taxon>Agaricomycotina</taxon>
        <taxon>Agaricomycetes</taxon>
        <taxon>Agaricomycetidae</taxon>
        <taxon>Agaricales</taxon>
        <taxon>Marasmiineae</taxon>
        <taxon>Physalacriaceae</taxon>
        <taxon>Armillaria</taxon>
    </lineage>
</organism>
<evidence type="ECO:0000313" key="3">
    <source>
        <dbReference type="Proteomes" id="UP000218334"/>
    </source>
</evidence>
<proteinExistence type="predicted"/>
<dbReference type="EMBL" id="KZ293453">
    <property type="protein sequence ID" value="PBK64225.1"/>
    <property type="molecule type" value="Genomic_DNA"/>
</dbReference>
<accession>A0A2H3B018</accession>
<dbReference type="Proteomes" id="UP000218334">
    <property type="component" value="Unassembled WGS sequence"/>
</dbReference>